<dbReference type="Proteomes" id="UP000242320">
    <property type="component" value="Unassembled WGS sequence"/>
</dbReference>
<dbReference type="EMBL" id="NCXM01000013">
    <property type="protein sequence ID" value="OSC27404.1"/>
    <property type="molecule type" value="Genomic_DNA"/>
</dbReference>
<dbReference type="AlphaFoldDB" id="A0A1X2L091"/>
<organism evidence="1 2">
    <name type="scientific">Mycolicibacterium vulneris</name>
    <dbReference type="NCBI Taxonomy" id="547163"/>
    <lineage>
        <taxon>Bacteria</taxon>
        <taxon>Bacillati</taxon>
        <taxon>Actinomycetota</taxon>
        <taxon>Actinomycetes</taxon>
        <taxon>Mycobacteriales</taxon>
        <taxon>Mycobacteriaceae</taxon>
        <taxon>Mycolicibacterium</taxon>
    </lineage>
</organism>
<comment type="caution">
    <text evidence="1">The sequence shown here is derived from an EMBL/GenBank/DDBJ whole genome shotgun (WGS) entry which is preliminary data.</text>
</comment>
<accession>A0A1X2L091</accession>
<sequence length="83" mass="9188">MGVIPPLLTDSDLDALASDFLQSHYLGSIYADWSPDRRLDMFLRRRGLARVANDGDLSHDVLERIMARPRHAGAALIGPTSSR</sequence>
<gene>
    <name evidence="1" type="ORF">B8W69_14620</name>
</gene>
<dbReference type="OrthoDB" id="4733078at2"/>
<reference evidence="1 2" key="1">
    <citation type="submission" date="2017-04" db="EMBL/GenBank/DDBJ databases">
        <title>The new phylogeny of genus Mycobacterium.</title>
        <authorList>
            <person name="Tortoli E."/>
            <person name="Trovato A."/>
            <person name="Cirillo D.M."/>
        </authorList>
    </citation>
    <scope>NUCLEOTIDE SEQUENCE [LARGE SCALE GENOMIC DNA]</scope>
    <source>
        <strain evidence="1 2">DSM 45247</strain>
    </source>
</reference>
<evidence type="ECO:0000313" key="1">
    <source>
        <dbReference type="EMBL" id="OSC27404.1"/>
    </source>
</evidence>
<name>A0A1X2L091_9MYCO</name>
<keyword evidence="2" id="KW-1185">Reference proteome</keyword>
<proteinExistence type="predicted"/>
<evidence type="ECO:0000313" key="2">
    <source>
        <dbReference type="Proteomes" id="UP000242320"/>
    </source>
</evidence>
<protein>
    <submittedName>
        <fullName evidence="1">Uncharacterized protein</fullName>
    </submittedName>
</protein>